<comment type="caution">
    <text evidence="4">The sequence shown here is derived from an EMBL/GenBank/DDBJ whole genome shotgun (WGS) entry which is preliminary data.</text>
</comment>
<gene>
    <name evidence="4" type="ORF">PPL_07942</name>
</gene>
<feature type="compositionally biased region" description="Polar residues" evidence="2">
    <location>
        <begin position="553"/>
        <end position="565"/>
    </location>
</feature>
<dbReference type="GO" id="GO:0051056">
    <property type="term" value="P:regulation of small GTPase mediated signal transduction"/>
    <property type="evidence" value="ECO:0007669"/>
    <property type="project" value="InterPro"/>
</dbReference>
<name>D3BHE0_HETP5</name>
<sequence>MDFTANLIDLIRDPLSTILIDCRAITHLISQEESFQMEFDKVQKDAEILLIVFNQYLQRHIFADGQVRAQNQEEAATKQFFFETLIQHTQQFRSNLISLMQTVQSVGRLEMFRDADQQQQQQQRQEPDGADTNPAPTASRNTNRSLYALLKYKLQENLLSVLEATRGLMKACSASPAPMSNANTYCNNSDSFSISITTEYLQSISTTFLKQMAGVAECCSLPDVSKSDFQLLVTSYELAADQFIQLLKDHSKFDISERITTISTNIENLKNLSNDIHQWVLEAKPLDATRLQHNYQQEQCVLALIEHVKAVIPLINQSINKQASANPLPTSIELIDLVKLEQQLFDLIEEEEEEEEEDESDSESENEVEEQQMNKLTIQLSDSQIINSGDSNNQEENIASTTTTSSSTTNEESSSSSTSTRRYGYDLPTISLTENSDDEDEEPMIWSLPISSISSDPFKRNEVDNGNGANQVDSDRRSNSASAANPSIKVYSSKDFNIKAIQARSSSLSSSQAKSSSGIGNGQQPNGPSDRKLKGWTLKNPFRRSKSRENLHDQQQSSQTPNPSKSTDRKIILPKSTKQSSQQPLTQSLSQQNLQQPQQQQPQQPISPLTSSTIISQPTSVNSSPGFSSTKWIASLPSSRSMSNLLMHSERRPSTIDPNSNESSPRGHGDDDNCIDNNNLGGEVVIIESDDGASTYTDQLNDESLNDDIESFDHDYFDTPLGIRGSTQEPTVELFQAAKDFQIEEIGVRSKRYSNPILIRLDHNERHIEHYKTFFYSKEQYNFINYVPSLGGHIIISVVKQQEPGKNKQHRALIRTRNGVEKILIVSRTPKEKDIIKSIQNYLKPIANISKSSFKSIKTDKIISHLLDFEKIDITKRYHFFVMFCGDGQITEREMLSNQKVSREFVEFYRFLGKKVPTKDWSSYNGGLDTRNNTDGEYTIYTELQGIEIVFHISHLIPVERRKEILSRNTSVIIYHEGKSTLNPSTFSSSKNTFTNQTYHYHLEILFEIKKVRVDDGSSVFYKMGVASNTQIPPFGPMISDPPIYQKIASFKQYLITKLINAENAVYSTQHLMQELSKQRSIKLDDIVTAVL</sequence>
<feature type="region of interest" description="Disordered" evidence="2">
    <location>
        <begin position="506"/>
        <end position="628"/>
    </location>
</feature>
<evidence type="ECO:0000313" key="4">
    <source>
        <dbReference type="EMBL" id="EFA79117.1"/>
    </source>
</evidence>
<feature type="compositionally biased region" description="Low complexity" evidence="2">
    <location>
        <begin position="400"/>
        <end position="420"/>
    </location>
</feature>
<feature type="region of interest" description="Disordered" evidence="2">
    <location>
        <begin position="350"/>
        <end position="372"/>
    </location>
</feature>
<dbReference type="InterPro" id="IPR000331">
    <property type="entry name" value="Rap/Ran_GAP_dom"/>
</dbReference>
<keyword evidence="5" id="KW-1185">Reference proteome</keyword>
<reference evidence="4 5" key="1">
    <citation type="journal article" date="2011" name="Genome Res.">
        <title>Phylogeny-wide analysis of social amoeba genomes highlights ancient origins for complex intercellular communication.</title>
        <authorList>
            <person name="Heidel A.J."/>
            <person name="Lawal H.M."/>
            <person name="Felder M."/>
            <person name="Schilde C."/>
            <person name="Helps N.R."/>
            <person name="Tunggal B."/>
            <person name="Rivero F."/>
            <person name="John U."/>
            <person name="Schleicher M."/>
            <person name="Eichinger L."/>
            <person name="Platzer M."/>
            <person name="Noegel A.A."/>
            <person name="Schaap P."/>
            <person name="Gloeckner G."/>
        </authorList>
    </citation>
    <scope>NUCLEOTIDE SEQUENCE [LARGE SCALE GENOMIC DNA]</scope>
    <source>
        <strain evidence="5">ATCC 26659 / Pp 5 / PN500</strain>
    </source>
</reference>
<dbReference type="InterPro" id="IPR050989">
    <property type="entry name" value="Rap1_Ran_GAP"/>
</dbReference>
<feature type="region of interest" description="Disordered" evidence="2">
    <location>
        <begin position="114"/>
        <end position="140"/>
    </location>
</feature>
<dbReference type="SUPFAM" id="SSF111347">
    <property type="entry name" value="Rap/Ran-GAP"/>
    <property type="match status" value="1"/>
</dbReference>
<evidence type="ECO:0000256" key="2">
    <source>
        <dbReference type="SAM" id="MobiDB-lite"/>
    </source>
</evidence>
<dbReference type="InterPro" id="IPR035974">
    <property type="entry name" value="Rap/Ran-GAP_sf"/>
</dbReference>
<feature type="domain" description="Rap-GAP" evidence="3">
    <location>
        <begin position="866"/>
        <end position="1087"/>
    </location>
</feature>
<protein>
    <submittedName>
        <fullName evidence="4">RapGAP/RanGAP domain-containing protein</fullName>
    </submittedName>
</protein>
<keyword evidence="1" id="KW-0343">GTPase activation</keyword>
<dbReference type="Gene3D" id="3.40.50.11210">
    <property type="entry name" value="Rap/Ran-GAP"/>
    <property type="match status" value="1"/>
</dbReference>
<evidence type="ECO:0000259" key="3">
    <source>
        <dbReference type="PROSITE" id="PS50085"/>
    </source>
</evidence>
<dbReference type="STRING" id="670386.D3BHE0"/>
<dbReference type="PANTHER" id="PTHR15711">
    <property type="entry name" value="RAP GTPASE-ACTIVATING PROTEIN"/>
    <property type="match status" value="1"/>
</dbReference>
<dbReference type="Pfam" id="PF02145">
    <property type="entry name" value="Rap_GAP"/>
    <property type="match status" value="1"/>
</dbReference>
<dbReference type="GeneID" id="31363422"/>
<evidence type="ECO:0000313" key="5">
    <source>
        <dbReference type="Proteomes" id="UP000001396"/>
    </source>
</evidence>
<dbReference type="FunCoup" id="D3BHE0">
    <property type="interactions" value="805"/>
</dbReference>
<dbReference type="RefSeq" id="XP_020431239.1">
    <property type="nucleotide sequence ID" value="XM_020578775.1"/>
</dbReference>
<evidence type="ECO:0000256" key="1">
    <source>
        <dbReference type="ARBA" id="ARBA00022468"/>
    </source>
</evidence>
<proteinExistence type="predicted"/>
<dbReference type="InParanoid" id="D3BHE0"/>
<feature type="compositionally biased region" description="Low complexity" evidence="2">
    <location>
        <begin position="506"/>
        <end position="517"/>
    </location>
</feature>
<feature type="compositionally biased region" description="Polar residues" evidence="2">
    <location>
        <begin position="386"/>
        <end position="399"/>
    </location>
</feature>
<dbReference type="OMA" id="TEYCCDP"/>
<dbReference type="PANTHER" id="PTHR15711:SF16">
    <property type="entry name" value="RAPGAP_RANGAP DOMAIN-CONTAINING PROTEIN"/>
    <property type="match status" value="1"/>
</dbReference>
<feature type="compositionally biased region" description="Acidic residues" evidence="2">
    <location>
        <begin position="350"/>
        <end position="370"/>
    </location>
</feature>
<accession>D3BHE0</accession>
<dbReference type="AlphaFoldDB" id="D3BHE0"/>
<dbReference type="PROSITE" id="PS50085">
    <property type="entry name" value="RAPGAP"/>
    <property type="match status" value="1"/>
</dbReference>
<dbReference type="GO" id="GO:0005096">
    <property type="term" value="F:GTPase activator activity"/>
    <property type="evidence" value="ECO:0007669"/>
    <property type="project" value="UniProtKB-KW"/>
</dbReference>
<feature type="region of interest" description="Disordered" evidence="2">
    <location>
        <begin position="649"/>
        <end position="679"/>
    </location>
</feature>
<organism evidence="4 5">
    <name type="scientific">Heterostelium pallidum (strain ATCC 26659 / Pp 5 / PN500)</name>
    <name type="common">Cellular slime mold</name>
    <name type="synonym">Polysphondylium pallidum</name>
    <dbReference type="NCBI Taxonomy" id="670386"/>
    <lineage>
        <taxon>Eukaryota</taxon>
        <taxon>Amoebozoa</taxon>
        <taxon>Evosea</taxon>
        <taxon>Eumycetozoa</taxon>
        <taxon>Dictyostelia</taxon>
        <taxon>Acytosteliales</taxon>
        <taxon>Acytosteliaceae</taxon>
        <taxon>Heterostelium</taxon>
    </lineage>
</organism>
<feature type="compositionally biased region" description="Low complexity" evidence="2">
    <location>
        <begin position="573"/>
        <end position="620"/>
    </location>
</feature>
<dbReference type="Proteomes" id="UP000001396">
    <property type="component" value="Unassembled WGS sequence"/>
</dbReference>
<dbReference type="EMBL" id="ADBJ01000036">
    <property type="protein sequence ID" value="EFA79117.1"/>
    <property type="molecule type" value="Genomic_DNA"/>
</dbReference>
<feature type="region of interest" description="Disordered" evidence="2">
    <location>
        <begin position="386"/>
        <end position="486"/>
    </location>
</feature>